<gene>
    <name evidence="1" type="ORF">ACFQ2I_07845</name>
</gene>
<name>A0ABW3HPU0_9BACL</name>
<evidence type="ECO:0000313" key="1">
    <source>
        <dbReference type="EMBL" id="MFD0959300.1"/>
    </source>
</evidence>
<organism evidence="1 2">
    <name type="scientific">Paenibacillus chungangensis</name>
    <dbReference type="NCBI Taxonomy" id="696535"/>
    <lineage>
        <taxon>Bacteria</taxon>
        <taxon>Bacillati</taxon>
        <taxon>Bacillota</taxon>
        <taxon>Bacilli</taxon>
        <taxon>Bacillales</taxon>
        <taxon>Paenibacillaceae</taxon>
        <taxon>Paenibacillus</taxon>
    </lineage>
</organism>
<protein>
    <submittedName>
        <fullName evidence="1">Uncharacterized protein</fullName>
    </submittedName>
</protein>
<proteinExistence type="predicted"/>
<dbReference type="Proteomes" id="UP001596989">
    <property type="component" value="Unassembled WGS sequence"/>
</dbReference>
<accession>A0ABW3HPU0</accession>
<dbReference type="RefSeq" id="WP_377563389.1">
    <property type="nucleotide sequence ID" value="NZ_JBHTJZ010000009.1"/>
</dbReference>
<comment type="caution">
    <text evidence="1">The sequence shown here is derived from an EMBL/GenBank/DDBJ whole genome shotgun (WGS) entry which is preliminary data.</text>
</comment>
<keyword evidence="2" id="KW-1185">Reference proteome</keyword>
<sequence>MAQYEYRFKFYNELETLLEQNSIIEKEPQLEDDEYIEMNLEILSLIRESRLLFDGQMSQMLNDVLEKHLFFLIEMHEDGMLYDEYKERKRSLLQQYAEVLSSTELAEYLDINKIN</sequence>
<dbReference type="EMBL" id="JBHTJZ010000009">
    <property type="protein sequence ID" value="MFD0959300.1"/>
    <property type="molecule type" value="Genomic_DNA"/>
</dbReference>
<evidence type="ECO:0000313" key="2">
    <source>
        <dbReference type="Proteomes" id="UP001596989"/>
    </source>
</evidence>
<reference evidence="2" key="1">
    <citation type="journal article" date="2019" name="Int. J. Syst. Evol. Microbiol.">
        <title>The Global Catalogue of Microorganisms (GCM) 10K type strain sequencing project: providing services to taxonomists for standard genome sequencing and annotation.</title>
        <authorList>
            <consortium name="The Broad Institute Genomics Platform"/>
            <consortium name="The Broad Institute Genome Sequencing Center for Infectious Disease"/>
            <person name="Wu L."/>
            <person name="Ma J."/>
        </authorList>
    </citation>
    <scope>NUCLEOTIDE SEQUENCE [LARGE SCALE GENOMIC DNA]</scope>
    <source>
        <strain evidence="2">CCUG 59129</strain>
    </source>
</reference>